<name>A0A8H5NRE3_9HYPO</name>
<reference evidence="2 3" key="1">
    <citation type="submission" date="2020-05" db="EMBL/GenBank/DDBJ databases">
        <title>Identification and distribution of gene clusters putatively required for synthesis of sphingolipid metabolism inhibitors in phylogenetically diverse species of the filamentous fungus Fusarium.</title>
        <authorList>
            <person name="Kim H.-S."/>
            <person name="Busman M."/>
            <person name="Brown D.W."/>
            <person name="Divon H."/>
            <person name="Uhlig S."/>
            <person name="Proctor R.H."/>
        </authorList>
    </citation>
    <scope>NUCLEOTIDE SEQUENCE [LARGE SCALE GENOMIC DNA]</scope>
    <source>
        <strain evidence="2 3">NRRL 36939</strain>
    </source>
</reference>
<feature type="signal peptide" evidence="1">
    <location>
        <begin position="1"/>
        <end position="16"/>
    </location>
</feature>
<keyword evidence="1" id="KW-0732">Signal</keyword>
<dbReference type="AlphaFoldDB" id="A0A8H5NRE3"/>
<organism evidence="2 3">
    <name type="scientific">Fusarium pseudocircinatum</name>
    <dbReference type="NCBI Taxonomy" id="56676"/>
    <lineage>
        <taxon>Eukaryota</taxon>
        <taxon>Fungi</taxon>
        <taxon>Dikarya</taxon>
        <taxon>Ascomycota</taxon>
        <taxon>Pezizomycotina</taxon>
        <taxon>Sordariomycetes</taxon>
        <taxon>Hypocreomycetidae</taxon>
        <taxon>Hypocreales</taxon>
        <taxon>Nectriaceae</taxon>
        <taxon>Fusarium</taxon>
        <taxon>Fusarium fujikuroi species complex</taxon>
    </lineage>
</organism>
<accession>A0A8H5NRE3</accession>
<protein>
    <submittedName>
        <fullName evidence="2">Uncharacterized protein</fullName>
    </submittedName>
</protein>
<dbReference type="EMBL" id="JAAOAS010000444">
    <property type="protein sequence ID" value="KAF5576037.1"/>
    <property type="molecule type" value="Genomic_DNA"/>
</dbReference>
<sequence length="69" mass="7292">MKFSIITLATAVPALAAAVPGSVDTTEGMFVVDDSEGEGSPGHDLYLKDFNSAAHYFELITGCDTVRKL</sequence>
<dbReference type="Proteomes" id="UP000546213">
    <property type="component" value="Unassembled WGS sequence"/>
</dbReference>
<dbReference type="OrthoDB" id="5088981at2759"/>
<proteinExistence type="predicted"/>
<evidence type="ECO:0000256" key="1">
    <source>
        <dbReference type="SAM" id="SignalP"/>
    </source>
</evidence>
<comment type="caution">
    <text evidence="2">The sequence shown here is derived from an EMBL/GenBank/DDBJ whole genome shotgun (WGS) entry which is preliminary data.</text>
</comment>
<feature type="chain" id="PRO_5034416468" evidence="1">
    <location>
        <begin position="17"/>
        <end position="69"/>
    </location>
</feature>
<evidence type="ECO:0000313" key="3">
    <source>
        <dbReference type="Proteomes" id="UP000546213"/>
    </source>
</evidence>
<gene>
    <name evidence="2" type="ORF">FPCIR_12824</name>
</gene>
<evidence type="ECO:0000313" key="2">
    <source>
        <dbReference type="EMBL" id="KAF5576037.1"/>
    </source>
</evidence>
<keyword evidence="3" id="KW-1185">Reference proteome</keyword>